<evidence type="ECO:0000259" key="1">
    <source>
        <dbReference type="SMART" id="SM00881"/>
    </source>
</evidence>
<dbReference type="SMART" id="SM00881">
    <property type="entry name" value="CoA_binding"/>
    <property type="match status" value="1"/>
</dbReference>
<organism evidence="2 3">
    <name type="scientific">Actinoplanes digitatis</name>
    <dbReference type="NCBI Taxonomy" id="1868"/>
    <lineage>
        <taxon>Bacteria</taxon>
        <taxon>Bacillati</taxon>
        <taxon>Actinomycetota</taxon>
        <taxon>Actinomycetes</taxon>
        <taxon>Micromonosporales</taxon>
        <taxon>Micromonosporaceae</taxon>
        <taxon>Actinoplanes</taxon>
    </lineage>
</organism>
<dbReference type="Gene3D" id="3.40.50.720">
    <property type="entry name" value="NAD(P)-binding Rossmann-like Domain"/>
    <property type="match status" value="1"/>
</dbReference>
<dbReference type="PANTHER" id="PTHR33303">
    <property type="entry name" value="CYTOPLASMIC PROTEIN-RELATED"/>
    <property type="match status" value="1"/>
</dbReference>
<dbReference type="Proteomes" id="UP000578112">
    <property type="component" value="Unassembled WGS sequence"/>
</dbReference>
<name>A0A7W7HS15_9ACTN</name>
<dbReference type="InterPro" id="IPR036291">
    <property type="entry name" value="NAD(P)-bd_dom_sf"/>
</dbReference>
<accession>A0A7W7HS15</accession>
<dbReference type="RefSeq" id="WP_184988846.1">
    <property type="nucleotide sequence ID" value="NZ_BOMK01000054.1"/>
</dbReference>
<comment type="caution">
    <text evidence="2">The sequence shown here is derived from an EMBL/GenBank/DDBJ whole genome shotgun (WGS) entry which is preliminary data.</text>
</comment>
<dbReference type="InterPro" id="IPR003781">
    <property type="entry name" value="CoA-bd"/>
</dbReference>
<dbReference type="AlphaFoldDB" id="A0A7W7HS15"/>
<feature type="domain" description="CoA-binding" evidence="1">
    <location>
        <begin position="8"/>
        <end position="100"/>
    </location>
</feature>
<dbReference type="SUPFAM" id="SSF51735">
    <property type="entry name" value="NAD(P)-binding Rossmann-fold domains"/>
    <property type="match status" value="1"/>
</dbReference>
<keyword evidence="3" id="KW-1185">Reference proteome</keyword>
<evidence type="ECO:0000313" key="3">
    <source>
        <dbReference type="Proteomes" id="UP000578112"/>
    </source>
</evidence>
<dbReference type="EMBL" id="JACHNH010000001">
    <property type="protein sequence ID" value="MBB4759745.1"/>
    <property type="molecule type" value="Genomic_DNA"/>
</dbReference>
<dbReference type="Pfam" id="PF13380">
    <property type="entry name" value="CoA_binding_2"/>
    <property type="match status" value="1"/>
</dbReference>
<reference evidence="2 3" key="1">
    <citation type="submission" date="2020-08" db="EMBL/GenBank/DDBJ databases">
        <title>Sequencing the genomes of 1000 actinobacteria strains.</title>
        <authorList>
            <person name="Klenk H.-P."/>
        </authorList>
    </citation>
    <scope>NUCLEOTIDE SEQUENCE [LARGE SCALE GENOMIC DNA]</scope>
    <source>
        <strain evidence="2 3">DSM 43149</strain>
    </source>
</reference>
<proteinExistence type="predicted"/>
<evidence type="ECO:0000313" key="2">
    <source>
        <dbReference type="EMBL" id="MBB4759745.1"/>
    </source>
</evidence>
<protein>
    <submittedName>
        <fullName evidence="2">Putative CoA-binding protein</fullName>
    </submittedName>
</protein>
<gene>
    <name evidence="2" type="ORF">BJ971_000301</name>
</gene>
<sequence length="135" mass="14535">MRSAQQILAEAYVIAVVGASRDPAKPSHGVPLQMLRHGWKIIPVNPFVDEVFGIKTVPTLADLTEPVDLVDIFRPAADAVEVVRQAVAIKAPAVWLQSGIVSAEARRIATEAGIDYVEDRCLAVERAVGNLSRIA</sequence>
<dbReference type="PANTHER" id="PTHR33303:SF2">
    <property type="entry name" value="COA-BINDING DOMAIN-CONTAINING PROTEIN"/>
    <property type="match status" value="1"/>
</dbReference>